<accession>A0A177C367</accession>
<keyword evidence="2" id="KW-1185">Reference proteome</keyword>
<sequence length="201" mass="22353">MEEGWRLAEEEVLMLCGARFFGALLVLPWDRAATVAALAAGEMDLGRCGLRPARSSDVPQEACRLSGSIESLSRADYSYQDYTANNNVLDHVYWKDATSLRAELPQHLSTHPKKLLARTDCNESAHSGQPRKILGNTGLGPWVPLRPEALREAFPITERQHFTCDDRHVFVRGHGLTPSPKLWVEPADIGRPTPARVDRST</sequence>
<evidence type="ECO:0000313" key="1">
    <source>
        <dbReference type="EMBL" id="OAG01110.1"/>
    </source>
</evidence>
<reference evidence="1 2" key="1">
    <citation type="submission" date="2016-05" db="EMBL/GenBank/DDBJ databases">
        <title>Comparative analysis of secretome profiles of manganese(II)-oxidizing ascomycete fungi.</title>
        <authorList>
            <consortium name="DOE Joint Genome Institute"/>
            <person name="Zeiner C.A."/>
            <person name="Purvine S.O."/>
            <person name="Zink E.M."/>
            <person name="Wu S."/>
            <person name="Pasa-Tolic L."/>
            <person name="Chaput D.L."/>
            <person name="Haridas S."/>
            <person name="Grigoriev I.V."/>
            <person name="Santelli C.M."/>
            <person name="Hansel C.M."/>
        </authorList>
    </citation>
    <scope>NUCLEOTIDE SEQUENCE [LARGE SCALE GENOMIC DNA]</scope>
    <source>
        <strain evidence="1 2">AP3s5-JAC2a</strain>
    </source>
</reference>
<proteinExistence type="predicted"/>
<dbReference type="OrthoDB" id="10604709at2759"/>
<organism evidence="1 2">
    <name type="scientific">Paraphaeosphaeria sporulosa</name>
    <dbReference type="NCBI Taxonomy" id="1460663"/>
    <lineage>
        <taxon>Eukaryota</taxon>
        <taxon>Fungi</taxon>
        <taxon>Dikarya</taxon>
        <taxon>Ascomycota</taxon>
        <taxon>Pezizomycotina</taxon>
        <taxon>Dothideomycetes</taxon>
        <taxon>Pleosporomycetidae</taxon>
        <taxon>Pleosporales</taxon>
        <taxon>Massarineae</taxon>
        <taxon>Didymosphaeriaceae</taxon>
        <taxon>Paraphaeosphaeria</taxon>
    </lineage>
</organism>
<protein>
    <submittedName>
        <fullName evidence="1">Uncharacterized protein</fullName>
    </submittedName>
</protein>
<dbReference type="GeneID" id="28766777"/>
<dbReference type="RefSeq" id="XP_018031475.1">
    <property type="nucleotide sequence ID" value="XM_018183291.1"/>
</dbReference>
<dbReference type="AlphaFoldDB" id="A0A177C367"/>
<evidence type="ECO:0000313" key="2">
    <source>
        <dbReference type="Proteomes" id="UP000077069"/>
    </source>
</evidence>
<name>A0A177C367_9PLEO</name>
<dbReference type="Proteomes" id="UP000077069">
    <property type="component" value="Unassembled WGS sequence"/>
</dbReference>
<dbReference type="EMBL" id="KV441558">
    <property type="protein sequence ID" value="OAG01110.1"/>
    <property type="molecule type" value="Genomic_DNA"/>
</dbReference>
<dbReference type="InParanoid" id="A0A177C367"/>
<gene>
    <name evidence="1" type="ORF">CC84DRAFT_1221643</name>
</gene>